<sequence length="175" mass="18688">MTCGAPGPLSSRKTGSGKLWGWGIADGPGREGVSRGYPGYSIGLLLLKWVLDLSGPSRPLQSCHEHAAVNALRYSVLTWTTVDQDITGSIDSKGSFSSCGTFSLSSSLLSDALPHRSEPRGCQNVHALLCLQLQREDRLKAESGGVIRGLPTPDPCLRTTPPQTTRNPCLNFALQ</sequence>
<dbReference type="AlphaFoldDB" id="A0AAD4UEP3"/>
<reference evidence="1" key="1">
    <citation type="submission" date="2022-03" db="EMBL/GenBank/DDBJ databases">
        <title>Genomic analyses of argali, domestic sheep and their hybrids provide insights into chromosomal evolution, heterosis and genetic basis of agronomic traits.</title>
        <authorList>
            <person name="Li M."/>
        </authorList>
    </citation>
    <scope>NUCLEOTIDE SEQUENCE</scope>
    <source>
        <strain evidence="1">CAU-MHL-2022a</strain>
        <tissue evidence="1">Skin</tissue>
    </source>
</reference>
<gene>
    <name evidence="1" type="ORF">MG293_006026</name>
</gene>
<dbReference type="Proteomes" id="UP001214576">
    <property type="component" value="Unassembled WGS sequence"/>
</dbReference>
<proteinExistence type="predicted"/>
<name>A0AAD4UEP3_OVIAM</name>
<keyword evidence="2" id="KW-1185">Reference proteome</keyword>
<evidence type="ECO:0000313" key="2">
    <source>
        <dbReference type="Proteomes" id="UP001214576"/>
    </source>
</evidence>
<accession>A0AAD4UEP3</accession>
<dbReference type="EMBL" id="JAKZEL010000005">
    <property type="protein sequence ID" value="KAI4543232.1"/>
    <property type="molecule type" value="Genomic_DNA"/>
</dbReference>
<evidence type="ECO:0000313" key="1">
    <source>
        <dbReference type="EMBL" id="KAI4543232.1"/>
    </source>
</evidence>
<organism evidence="1 2">
    <name type="scientific">Ovis ammon polii</name>
    <dbReference type="NCBI Taxonomy" id="230172"/>
    <lineage>
        <taxon>Eukaryota</taxon>
        <taxon>Metazoa</taxon>
        <taxon>Chordata</taxon>
        <taxon>Craniata</taxon>
        <taxon>Vertebrata</taxon>
        <taxon>Euteleostomi</taxon>
        <taxon>Mammalia</taxon>
        <taxon>Eutheria</taxon>
        <taxon>Laurasiatheria</taxon>
        <taxon>Artiodactyla</taxon>
        <taxon>Ruminantia</taxon>
        <taxon>Pecora</taxon>
        <taxon>Bovidae</taxon>
        <taxon>Caprinae</taxon>
        <taxon>Ovis</taxon>
    </lineage>
</organism>
<protein>
    <submittedName>
        <fullName evidence="1">Uncharacterized protein</fullName>
    </submittedName>
</protein>
<comment type="caution">
    <text evidence="1">The sequence shown here is derived from an EMBL/GenBank/DDBJ whole genome shotgun (WGS) entry which is preliminary data.</text>
</comment>